<protein>
    <submittedName>
        <fullName evidence="1">Uncharacterized protein</fullName>
    </submittedName>
</protein>
<organism evidence="1 2">
    <name type="scientific">Symbiodinium microadriaticum</name>
    <name type="common">Dinoflagellate</name>
    <name type="synonym">Zooxanthella microadriatica</name>
    <dbReference type="NCBI Taxonomy" id="2951"/>
    <lineage>
        <taxon>Eukaryota</taxon>
        <taxon>Sar</taxon>
        <taxon>Alveolata</taxon>
        <taxon>Dinophyceae</taxon>
        <taxon>Suessiales</taxon>
        <taxon>Symbiodiniaceae</taxon>
        <taxon>Symbiodinium</taxon>
    </lineage>
</organism>
<dbReference type="OrthoDB" id="406125at2759"/>
<dbReference type="InterPro" id="IPR029058">
    <property type="entry name" value="AB_hydrolase_fold"/>
</dbReference>
<name>A0A1Q9DJR0_SYMMI</name>
<keyword evidence="2" id="KW-1185">Reference proteome</keyword>
<dbReference type="SUPFAM" id="SSF53474">
    <property type="entry name" value="alpha/beta-Hydrolases"/>
    <property type="match status" value="1"/>
</dbReference>
<comment type="caution">
    <text evidence="1">The sequence shown here is derived from an EMBL/GenBank/DDBJ whole genome shotgun (WGS) entry which is preliminary data.</text>
</comment>
<dbReference type="EMBL" id="LSRX01000503">
    <property type="protein sequence ID" value="OLP95399.1"/>
    <property type="molecule type" value="Genomic_DNA"/>
</dbReference>
<dbReference type="Proteomes" id="UP000186817">
    <property type="component" value="Unassembled WGS sequence"/>
</dbReference>
<evidence type="ECO:0000313" key="1">
    <source>
        <dbReference type="EMBL" id="OLP95399.1"/>
    </source>
</evidence>
<reference evidence="1 2" key="1">
    <citation type="submission" date="2016-02" db="EMBL/GenBank/DDBJ databases">
        <title>Genome analysis of coral dinoflagellate symbionts highlights evolutionary adaptations to a symbiotic lifestyle.</title>
        <authorList>
            <person name="Aranda M."/>
            <person name="Li Y."/>
            <person name="Liew Y.J."/>
            <person name="Baumgarten S."/>
            <person name="Simakov O."/>
            <person name="Wilson M."/>
            <person name="Piel J."/>
            <person name="Ashoor H."/>
            <person name="Bougouffa S."/>
            <person name="Bajic V.B."/>
            <person name="Ryu T."/>
            <person name="Ravasi T."/>
            <person name="Bayer T."/>
            <person name="Micklem G."/>
            <person name="Kim H."/>
            <person name="Bhak J."/>
            <person name="Lajeunesse T.C."/>
            <person name="Voolstra C.R."/>
        </authorList>
    </citation>
    <scope>NUCLEOTIDE SEQUENCE [LARGE SCALE GENOMIC DNA]</scope>
    <source>
        <strain evidence="1 2">CCMP2467</strain>
    </source>
</reference>
<proteinExistence type="predicted"/>
<dbReference type="Gene3D" id="3.40.50.1820">
    <property type="entry name" value="alpha/beta hydrolase"/>
    <property type="match status" value="1"/>
</dbReference>
<gene>
    <name evidence="1" type="ORF">AK812_SmicGene22486</name>
</gene>
<dbReference type="AlphaFoldDB" id="A0A1Q9DJR0"/>
<evidence type="ECO:0000313" key="2">
    <source>
        <dbReference type="Proteomes" id="UP000186817"/>
    </source>
</evidence>
<accession>A0A1Q9DJR0</accession>
<sequence length="351" mass="39775">MGIFFSRKHERPVDKASVWAADDDSPCSKPGCEHIAEANRSQLEESWWEHRCRLGDYPDGQNARCILIPPADACRRASVVLLLLGDGHVGGKQDLLADCAGQLIQDPVIRSQCYVVIPDPTYESGLVCWRRKPEWNGPVVWEVFTEVLRRLGADRVNFARLYATGISMGAAGVWDLAIRYGEFLAAVAPIAGRCAWPENSWPMSSPMPHPKVSQRLLHLPMRAYQTNTDRYADNPTEDMEWLGKGCTELACQRDLPGIESGKYCHVKQRVWQSSCGGADMELWSVQGPLSDWPSCHLSQRFNDHLLWFRVYPKEEWGLGAFFQRHSTPRDRQWHPGLSFDPRPFEPFVAPS</sequence>